<feature type="transmembrane region" description="Helical" evidence="1">
    <location>
        <begin position="345"/>
        <end position="365"/>
    </location>
</feature>
<feature type="transmembrane region" description="Helical" evidence="1">
    <location>
        <begin position="241"/>
        <end position="261"/>
    </location>
</feature>
<dbReference type="RefSeq" id="WP_269883186.1">
    <property type="nucleotide sequence ID" value="NZ_JAQAGZ010000013.1"/>
</dbReference>
<gene>
    <name evidence="2" type="primary">pelG</name>
    <name evidence="2" type="ORF">O9H85_19980</name>
</gene>
<feature type="transmembrane region" description="Helical" evidence="1">
    <location>
        <begin position="61"/>
        <end position="86"/>
    </location>
</feature>
<evidence type="ECO:0000313" key="3">
    <source>
        <dbReference type="Proteomes" id="UP001527882"/>
    </source>
</evidence>
<feature type="transmembrane region" description="Helical" evidence="1">
    <location>
        <begin position="26"/>
        <end position="49"/>
    </location>
</feature>
<feature type="transmembrane region" description="Helical" evidence="1">
    <location>
        <begin position="198"/>
        <end position="220"/>
    </location>
</feature>
<proteinExistence type="predicted"/>
<accession>A0ABT4QCQ3</accession>
<feature type="transmembrane region" description="Helical" evidence="1">
    <location>
        <begin position="131"/>
        <end position="156"/>
    </location>
</feature>
<feature type="transmembrane region" description="Helical" evidence="1">
    <location>
        <begin position="163"/>
        <end position="186"/>
    </location>
</feature>
<protein>
    <submittedName>
        <fullName evidence="2">Exopolysaccharide Pel transporter PelG</fullName>
    </submittedName>
</protein>
<feature type="transmembrane region" description="Helical" evidence="1">
    <location>
        <begin position="281"/>
        <end position="300"/>
    </location>
</feature>
<feature type="transmembrane region" description="Helical" evidence="1">
    <location>
        <begin position="107"/>
        <end position="125"/>
    </location>
</feature>
<keyword evidence="1" id="KW-0812">Transmembrane</keyword>
<dbReference type="Proteomes" id="UP001527882">
    <property type="component" value="Unassembled WGS sequence"/>
</dbReference>
<dbReference type="Pfam" id="PF16933">
    <property type="entry name" value="PelG"/>
    <property type="match status" value="1"/>
</dbReference>
<sequence>MAGIGFTLREQFRDDSTSLKGRAHAYASFAAAGPWMISVLSVALMSLLIKRFGPVGEQEARLFVVTVSYCFIFSQIFAGGWQLTITRYLTDHFCKGELDGVASSFKGISRLVLAVSTAAAVLFYWGSPLPFSYKLLSTLLFLAIGQIWLALVFLTAAKNYKAIAYAFVLGTAVSAGAVLILLRFPVPFSSHREITNMLLGYTSGMFLTMCMLGAVLVRAFPAGLRGKPYAILRYADKYPSLLAVGFLFNLGLWVDKVLVWLGPNGVTLESTFRCSPLYDPAAFLAYISVIPTVVLFAVSAETQFYGRYLRFYGHVTNGGTLKMIERSKHRMIEGLRRAMYRIAKIQGMLTLLLMLGSILLLGYILDDPITAQMFQVYVLGAMASTLMFLCILIMLYVEDRKGTVTASSLFFGLNVLFTLGVLPAGSDYYAFNYLLASFAAFAWSGWRLIGFLQRIEAHTFVNLSILPGEERGFFTREGKRAGRWL</sequence>
<keyword evidence="1" id="KW-1133">Transmembrane helix</keyword>
<reference evidence="2 3" key="1">
    <citation type="submission" date="2022-12" db="EMBL/GenBank/DDBJ databases">
        <title>Draft genome sequence of Paenibacillus sp. dW9.</title>
        <authorList>
            <person name="Choi E.-W."/>
            <person name="Kim D.-U."/>
        </authorList>
    </citation>
    <scope>NUCLEOTIDE SEQUENCE [LARGE SCALE GENOMIC DNA]</scope>
    <source>
        <strain evidence="3">dW9</strain>
    </source>
</reference>
<feature type="transmembrane region" description="Helical" evidence="1">
    <location>
        <begin position="377"/>
        <end position="397"/>
    </location>
</feature>
<keyword evidence="1" id="KW-0472">Membrane</keyword>
<organism evidence="2 3">
    <name type="scientific">Paenibacillus gyeongsangnamensis</name>
    <dbReference type="NCBI Taxonomy" id="3388067"/>
    <lineage>
        <taxon>Bacteria</taxon>
        <taxon>Bacillati</taxon>
        <taxon>Bacillota</taxon>
        <taxon>Bacilli</taxon>
        <taxon>Bacillales</taxon>
        <taxon>Paenibacillaceae</taxon>
        <taxon>Paenibacillus</taxon>
    </lineage>
</organism>
<comment type="caution">
    <text evidence="2">The sequence shown here is derived from an EMBL/GenBank/DDBJ whole genome shotgun (WGS) entry which is preliminary data.</text>
</comment>
<name>A0ABT4QCQ3_9BACL</name>
<keyword evidence="3" id="KW-1185">Reference proteome</keyword>
<evidence type="ECO:0000256" key="1">
    <source>
        <dbReference type="SAM" id="Phobius"/>
    </source>
</evidence>
<dbReference type="EMBL" id="JAQAGZ010000013">
    <property type="protein sequence ID" value="MCZ8514662.1"/>
    <property type="molecule type" value="Genomic_DNA"/>
</dbReference>
<dbReference type="InterPro" id="IPR031617">
    <property type="entry name" value="PelG"/>
</dbReference>
<feature type="transmembrane region" description="Helical" evidence="1">
    <location>
        <begin position="428"/>
        <end position="446"/>
    </location>
</feature>
<feature type="transmembrane region" description="Helical" evidence="1">
    <location>
        <begin position="404"/>
        <end position="422"/>
    </location>
</feature>
<evidence type="ECO:0000313" key="2">
    <source>
        <dbReference type="EMBL" id="MCZ8514662.1"/>
    </source>
</evidence>